<dbReference type="AlphaFoldDB" id="A0A7I4XU58"/>
<dbReference type="Proteomes" id="UP000025227">
    <property type="component" value="Unplaced"/>
</dbReference>
<evidence type="ECO:0000313" key="2">
    <source>
        <dbReference type="WBParaSite" id="HCON_00011805-00001"/>
    </source>
</evidence>
<proteinExistence type="predicted"/>
<evidence type="ECO:0000313" key="1">
    <source>
        <dbReference type="Proteomes" id="UP000025227"/>
    </source>
</evidence>
<organism evidence="1 2">
    <name type="scientific">Haemonchus contortus</name>
    <name type="common">Barber pole worm</name>
    <dbReference type="NCBI Taxonomy" id="6289"/>
    <lineage>
        <taxon>Eukaryota</taxon>
        <taxon>Metazoa</taxon>
        <taxon>Ecdysozoa</taxon>
        <taxon>Nematoda</taxon>
        <taxon>Chromadorea</taxon>
        <taxon>Rhabditida</taxon>
        <taxon>Rhabditina</taxon>
        <taxon>Rhabditomorpha</taxon>
        <taxon>Strongyloidea</taxon>
        <taxon>Trichostrongylidae</taxon>
        <taxon>Haemonchus</taxon>
    </lineage>
</organism>
<keyword evidence="1" id="KW-1185">Reference proteome</keyword>
<reference evidence="2" key="1">
    <citation type="submission" date="2020-12" db="UniProtKB">
        <authorList>
            <consortium name="WormBaseParasite"/>
        </authorList>
    </citation>
    <scope>IDENTIFICATION</scope>
    <source>
        <strain evidence="2">MHco3</strain>
    </source>
</reference>
<sequence>MAEYLERHYLGRTPSWASFAERRAILGTAIISEMFHWRIEEEFLCRNLNCRLDAFVKHLINAVKDLSESIVVKVITNLF</sequence>
<name>A0A7I4XU58_HAECO</name>
<accession>A0A7I4XU58</accession>
<dbReference type="OrthoDB" id="5867259at2759"/>
<protein>
    <submittedName>
        <fullName evidence="2">Cyclin N-terminal domain-containing protein</fullName>
    </submittedName>
</protein>
<dbReference type="WBParaSite" id="HCON_00011805-00001">
    <property type="protein sequence ID" value="HCON_00011805-00001"/>
    <property type="gene ID" value="HCON_00011805"/>
</dbReference>